<accession>R4UP73</accession>
<dbReference type="InterPro" id="IPR029033">
    <property type="entry name" value="His_PPase_superfam"/>
</dbReference>
<dbReference type="EMBL" id="KC741186">
    <property type="protein sequence ID" value="AGM33010.1"/>
    <property type="molecule type" value="mRNA"/>
</dbReference>
<dbReference type="GO" id="GO:0016791">
    <property type="term" value="F:phosphatase activity"/>
    <property type="evidence" value="ECO:0007669"/>
    <property type="project" value="UniProtKB-ARBA"/>
</dbReference>
<name>R4UP73_COPFO</name>
<dbReference type="PANTHER" id="PTHR11567">
    <property type="entry name" value="ACID PHOSPHATASE-RELATED"/>
    <property type="match status" value="1"/>
</dbReference>
<sequence length="260" mass="30008">MTFSFFPTVLDQSLIYFRSTFSENSLRSVQTFISEFFPPLKPGEILNVYTGTNEFEPLDSPYSYCDYLQTQHDIFVSSDFYKQRKSESQLLYSNIFQQLNITQGTNDWLSLGNWLSSFSCYQQKLNLSFDDSILNRTLEDAAFDSATFFETLEPGAAGSIPWYLVLSNIEKTVNSTSKTKFYLYFSTAETIEAFLYFIGWKTDVLPPLASPLAIEVWENEKESYVRLVLNGDVVQFQGSDLTLFDHFAKFTRGFYSFCVK</sequence>
<reference evidence="2" key="1">
    <citation type="submission" date="2013-03" db="EMBL/GenBank/DDBJ databases">
        <title>Immune-Related transcriptome of Coptotermes formosanus Shiraki workers: the defense mechanism.</title>
        <authorList>
            <person name="Hussain A."/>
            <person name="Li Y.F."/>
            <person name="Wen S.Y."/>
        </authorList>
    </citation>
    <scope>NUCLEOTIDE SEQUENCE</scope>
</reference>
<dbReference type="PANTHER" id="PTHR11567:SF110">
    <property type="entry name" value="2-PHOSPHOXYLOSE PHOSPHATASE 1"/>
    <property type="match status" value="1"/>
</dbReference>
<keyword evidence="1" id="KW-0378">Hydrolase</keyword>
<protein>
    <submittedName>
        <fullName evidence="2">Histidine acid phosphatase</fullName>
    </submittedName>
</protein>
<dbReference type="AlphaFoldDB" id="R4UP73"/>
<organism evidence="2">
    <name type="scientific">Coptotermes formosanus</name>
    <name type="common">Formosan subterranean termite</name>
    <dbReference type="NCBI Taxonomy" id="36987"/>
    <lineage>
        <taxon>Eukaryota</taxon>
        <taxon>Metazoa</taxon>
        <taxon>Ecdysozoa</taxon>
        <taxon>Arthropoda</taxon>
        <taxon>Hexapoda</taxon>
        <taxon>Insecta</taxon>
        <taxon>Pterygota</taxon>
        <taxon>Neoptera</taxon>
        <taxon>Polyneoptera</taxon>
        <taxon>Dictyoptera</taxon>
        <taxon>Blattodea</taxon>
        <taxon>Blattoidea</taxon>
        <taxon>Termitoidae</taxon>
        <taxon>Rhinotermitidae</taxon>
        <taxon>Coptotermes</taxon>
    </lineage>
</organism>
<proteinExistence type="evidence at transcript level"/>
<evidence type="ECO:0000313" key="2">
    <source>
        <dbReference type="EMBL" id="AGM33010.1"/>
    </source>
</evidence>
<evidence type="ECO:0000256" key="1">
    <source>
        <dbReference type="ARBA" id="ARBA00022801"/>
    </source>
</evidence>
<dbReference type="InterPro" id="IPR050645">
    <property type="entry name" value="Histidine_acid_phosphatase"/>
</dbReference>
<dbReference type="SUPFAM" id="SSF53254">
    <property type="entry name" value="Phosphoglycerate mutase-like"/>
    <property type="match status" value="1"/>
</dbReference>
<dbReference type="Gene3D" id="3.40.50.1240">
    <property type="entry name" value="Phosphoglycerate mutase-like"/>
    <property type="match status" value="1"/>
</dbReference>